<dbReference type="InterPro" id="IPR034732">
    <property type="entry name" value="EPHD"/>
</dbReference>
<accession>A0AAD9VR40</accession>
<organism evidence="13 14">
    <name type="scientific">Odynerus spinipes</name>
    <dbReference type="NCBI Taxonomy" id="1348599"/>
    <lineage>
        <taxon>Eukaryota</taxon>
        <taxon>Metazoa</taxon>
        <taxon>Ecdysozoa</taxon>
        <taxon>Arthropoda</taxon>
        <taxon>Hexapoda</taxon>
        <taxon>Insecta</taxon>
        <taxon>Pterygota</taxon>
        <taxon>Neoptera</taxon>
        <taxon>Endopterygota</taxon>
        <taxon>Hymenoptera</taxon>
        <taxon>Apocrita</taxon>
        <taxon>Aculeata</taxon>
        <taxon>Vespoidea</taxon>
        <taxon>Vespidae</taxon>
        <taxon>Eumeninae</taxon>
        <taxon>Odynerus</taxon>
    </lineage>
</organism>
<evidence type="ECO:0000256" key="5">
    <source>
        <dbReference type="ARBA" id="ARBA00022771"/>
    </source>
</evidence>
<dbReference type="GO" id="GO:0005634">
    <property type="term" value="C:nucleus"/>
    <property type="evidence" value="ECO:0007669"/>
    <property type="project" value="UniProtKB-SubCell"/>
</dbReference>
<keyword evidence="3" id="KW-0808">Transferase</keyword>
<dbReference type="EMBL" id="JAIFRP010000030">
    <property type="protein sequence ID" value="KAK2583639.1"/>
    <property type="molecule type" value="Genomic_DNA"/>
</dbReference>
<dbReference type="AlphaFoldDB" id="A0AAD9VR40"/>
<dbReference type="Pfam" id="PF26054">
    <property type="entry name" value="PHD_G2E3"/>
    <property type="match status" value="1"/>
</dbReference>
<keyword evidence="14" id="KW-1185">Reference proteome</keyword>
<evidence type="ECO:0000259" key="12">
    <source>
        <dbReference type="PROSITE" id="PS51805"/>
    </source>
</evidence>
<dbReference type="GO" id="GO:0008270">
    <property type="term" value="F:zinc ion binding"/>
    <property type="evidence" value="ECO:0007669"/>
    <property type="project" value="UniProtKB-KW"/>
</dbReference>
<dbReference type="InterPro" id="IPR059102">
    <property type="entry name" value="PHD_PHF7/G2E3-like"/>
</dbReference>
<evidence type="ECO:0000256" key="7">
    <source>
        <dbReference type="ARBA" id="ARBA00022833"/>
    </source>
</evidence>
<comment type="caution">
    <text evidence="13">The sequence shown here is derived from an EMBL/GenBank/DDBJ whole genome shotgun (WGS) entry which is preliminary data.</text>
</comment>
<gene>
    <name evidence="13" type="ORF">KPH14_009576</name>
</gene>
<feature type="domain" description="RING-type" evidence="11">
    <location>
        <begin position="143"/>
        <end position="192"/>
    </location>
</feature>
<evidence type="ECO:0000256" key="1">
    <source>
        <dbReference type="ARBA" id="ARBA00004123"/>
    </source>
</evidence>
<evidence type="ECO:0000256" key="6">
    <source>
        <dbReference type="ARBA" id="ARBA00022786"/>
    </source>
</evidence>
<dbReference type="InterPro" id="IPR011011">
    <property type="entry name" value="Znf_FYVE_PHD"/>
</dbReference>
<dbReference type="PROSITE" id="PS50089">
    <property type="entry name" value="ZF_RING_2"/>
    <property type="match status" value="1"/>
</dbReference>
<comment type="subcellular location">
    <subcellularLocation>
        <location evidence="1">Nucleus</location>
    </subcellularLocation>
</comment>
<dbReference type="InterPro" id="IPR013083">
    <property type="entry name" value="Znf_RING/FYVE/PHD"/>
</dbReference>
<evidence type="ECO:0000259" key="11">
    <source>
        <dbReference type="PROSITE" id="PS50089"/>
    </source>
</evidence>
<feature type="region of interest" description="Disordered" evidence="10">
    <location>
        <begin position="315"/>
        <end position="339"/>
    </location>
</feature>
<keyword evidence="8" id="KW-0539">Nucleus</keyword>
<reference evidence="13" key="1">
    <citation type="submission" date="2021-08" db="EMBL/GenBank/DDBJ databases">
        <authorList>
            <person name="Misof B."/>
            <person name="Oliver O."/>
            <person name="Podsiadlowski L."/>
            <person name="Donath A."/>
            <person name="Peters R."/>
            <person name="Mayer C."/>
            <person name="Rust J."/>
            <person name="Gunkel S."/>
            <person name="Lesny P."/>
            <person name="Martin S."/>
            <person name="Oeyen J.P."/>
            <person name="Petersen M."/>
            <person name="Panagiotis P."/>
            <person name="Wilbrandt J."/>
            <person name="Tanja T."/>
        </authorList>
    </citation>
    <scope>NUCLEOTIDE SEQUENCE</scope>
    <source>
        <strain evidence="13">GBR_01_08_01A</strain>
        <tissue evidence="13">Thorax + abdomen</tissue>
    </source>
</reference>
<feature type="domain" description="PHD-type" evidence="12">
    <location>
        <begin position="8"/>
        <end position="123"/>
    </location>
</feature>
<keyword evidence="6" id="KW-0833">Ubl conjugation pathway</keyword>
<sequence length="872" mass="97607">MSAKSDNLKSCCFCGLTEDNELEFGKFYEHGGIVTHYYCLLLSAKMEQKGSDDEGILGFLINDIKKELRRGKRLVCSYCKKNGATLGCCNTKCKRVFHFPCGLRAGTLNQFFGEFRSFCINHRPKQKIDEHIKKKTKHSDSLCYICYDTINLQDHVGILWAPCCKKDAWFHRKCVQQLAMNAGYFFKCPLCNNNKEFQNEMLEHGIFIPSQDASWELEPNAFQELLYRHNRCDAVTCLCPKGRNHTSMNAKWELVLCRTCGSQGIHMACGQLKWAKPVWDCDECIFILGKVKKSVISVSETINITYDANTDASDSDISVGGTQDKDDLPRSSDSYTRPGPRCYKLQKAKANKSMKSIMCEDNVAHSTQNSFITSTPEVSSSFNLQKDKSTDIVDICSPSKDKNVVSEMNREKSSQCTQLISTAVTSKSDMIMVDKNNKVEIISSEASDKTAFASCNKKMKINNLNQSIDISCKASSSSEAYKQTIATDNIEAGQQPEVVIIDDDTISQINTKPLSSLGSSKDFKVESTRSQPVGSHCNKSELGLKRKYEANICVIGTHTNGVKTVLINKYKKMKINGLEENIRDSCNAITNNKAKLQNTDQINVQFSQKEIKNENINMDQQMESSNTIKNKILRKNGTINMFPPMLRSESDILEVKNHDIAEGGTNNNQSSIPDQSTSKDIKQCIVKQCDGDADTSYVDESAENDATTEGDRISPKGVSATTKWPNLLQCTAHRASDSDERYISVSSSFEPNAYSAFSEIESNPNACDRPRLIPTSIPLQDLKFKVRDSNNLQMILYDTFSVNIKMNASTKSHAKDPSTSAGVHNVESSLLYLNDKSNIATCSRIQHLYNSHVTSDKNKRSAVTVYNKRIRR</sequence>
<dbReference type="Gene3D" id="3.30.40.10">
    <property type="entry name" value="Zinc/RING finger domain, C3HC4 (zinc finger)"/>
    <property type="match status" value="2"/>
</dbReference>
<dbReference type="InterPro" id="IPR001841">
    <property type="entry name" value="Znf_RING"/>
</dbReference>
<evidence type="ECO:0008006" key="15">
    <source>
        <dbReference type="Google" id="ProtNLM"/>
    </source>
</evidence>
<dbReference type="CDD" id="cd15669">
    <property type="entry name" value="ePHD_PHF7_G2E3_like"/>
    <property type="match status" value="1"/>
</dbReference>
<reference evidence="13" key="2">
    <citation type="journal article" date="2023" name="Commun. Biol.">
        <title>Intrasexual cuticular hydrocarbon dimorphism in a wasp sheds light on hydrocarbon biosynthesis genes in Hymenoptera.</title>
        <authorList>
            <person name="Moris V.C."/>
            <person name="Podsiadlowski L."/>
            <person name="Martin S."/>
            <person name="Oeyen J.P."/>
            <person name="Donath A."/>
            <person name="Petersen M."/>
            <person name="Wilbrandt J."/>
            <person name="Misof B."/>
            <person name="Liedtke D."/>
            <person name="Thamm M."/>
            <person name="Scheiner R."/>
            <person name="Schmitt T."/>
            <person name="Niehuis O."/>
        </authorList>
    </citation>
    <scope>NUCLEOTIDE SEQUENCE</scope>
    <source>
        <strain evidence="13">GBR_01_08_01A</strain>
    </source>
</reference>
<evidence type="ECO:0000256" key="2">
    <source>
        <dbReference type="ARBA" id="ARBA00004906"/>
    </source>
</evidence>
<dbReference type="SMART" id="SM00249">
    <property type="entry name" value="PHD"/>
    <property type="match status" value="3"/>
</dbReference>
<evidence type="ECO:0000256" key="4">
    <source>
        <dbReference type="ARBA" id="ARBA00022723"/>
    </source>
</evidence>
<dbReference type="GO" id="GO:0016740">
    <property type="term" value="F:transferase activity"/>
    <property type="evidence" value="ECO:0007669"/>
    <property type="project" value="UniProtKB-KW"/>
</dbReference>
<evidence type="ECO:0000256" key="10">
    <source>
        <dbReference type="SAM" id="MobiDB-lite"/>
    </source>
</evidence>
<protein>
    <recommendedName>
        <fullName evidence="15">G2/M phase-specific E3 ubiquitin-protein ligase</fullName>
    </recommendedName>
</protein>
<dbReference type="Proteomes" id="UP001258017">
    <property type="component" value="Unassembled WGS sequence"/>
</dbReference>
<keyword evidence="4" id="KW-0479">Metal-binding</keyword>
<dbReference type="PANTHER" id="PTHR12420:SF42">
    <property type="entry name" value="G2_M PHASE-SPECIFIC E3 UBIQUITIN-PROTEIN LIGASE"/>
    <property type="match status" value="1"/>
</dbReference>
<dbReference type="PANTHER" id="PTHR12420">
    <property type="entry name" value="PHD FINGER PROTEIN"/>
    <property type="match status" value="1"/>
</dbReference>
<dbReference type="InterPro" id="IPR042013">
    <property type="entry name" value="PHF7/G2E3_ePHD"/>
</dbReference>
<feature type="region of interest" description="Disordered" evidence="10">
    <location>
        <begin position="695"/>
        <end position="718"/>
    </location>
</feature>
<dbReference type="InterPro" id="IPR051188">
    <property type="entry name" value="PHD-type_Zinc_Finger"/>
</dbReference>
<evidence type="ECO:0000256" key="8">
    <source>
        <dbReference type="ARBA" id="ARBA00023242"/>
    </source>
</evidence>
<name>A0AAD9VR40_9HYME</name>
<comment type="pathway">
    <text evidence="2">Protein modification; protein ubiquitination.</text>
</comment>
<keyword evidence="5 9" id="KW-0863">Zinc-finger</keyword>
<dbReference type="Pfam" id="PF13771">
    <property type="entry name" value="zf-HC5HC2H"/>
    <property type="match status" value="1"/>
</dbReference>
<evidence type="ECO:0000313" key="14">
    <source>
        <dbReference type="Proteomes" id="UP001258017"/>
    </source>
</evidence>
<dbReference type="CDD" id="cd15496">
    <property type="entry name" value="PHD_PHF7_G2E3_like"/>
    <property type="match status" value="1"/>
</dbReference>
<dbReference type="InterPro" id="IPR001965">
    <property type="entry name" value="Znf_PHD"/>
</dbReference>
<evidence type="ECO:0000256" key="9">
    <source>
        <dbReference type="PROSITE-ProRule" id="PRU00175"/>
    </source>
</evidence>
<evidence type="ECO:0000256" key="3">
    <source>
        <dbReference type="ARBA" id="ARBA00022679"/>
    </source>
</evidence>
<keyword evidence="7" id="KW-0862">Zinc</keyword>
<evidence type="ECO:0000313" key="13">
    <source>
        <dbReference type="EMBL" id="KAK2583639.1"/>
    </source>
</evidence>
<proteinExistence type="predicted"/>
<dbReference type="SUPFAM" id="SSF57903">
    <property type="entry name" value="FYVE/PHD zinc finger"/>
    <property type="match status" value="1"/>
</dbReference>
<dbReference type="PROSITE" id="PS51805">
    <property type="entry name" value="EPHD"/>
    <property type="match status" value="1"/>
</dbReference>